<evidence type="ECO:0008006" key="3">
    <source>
        <dbReference type="Google" id="ProtNLM"/>
    </source>
</evidence>
<dbReference type="EMBL" id="CP108264">
    <property type="protein sequence ID" value="WTU77494.1"/>
    <property type="molecule type" value="Genomic_DNA"/>
</dbReference>
<feature type="region of interest" description="Disordered" evidence="1">
    <location>
        <begin position="1"/>
        <end position="24"/>
    </location>
</feature>
<feature type="region of interest" description="Disordered" evidence="1">
    <location>
        <begin position="97"/>
        <end position="167"/>
    </location>
</feature>
<organism evidence="2">
    <name type="scientific">Streptomyces sp. NBC_00049</name>
    <dbReference type="NCBI Taxonomy" id="2903617"/>
    <lineage>
        <taxon>Bacteria</taxon>
        <taxon>Bacillati</taxon>
        <taxon>Actinomycetota</taxon>
        <taxon>Actinomycetes</taxon>
        <taxon>Kitasatosporales</taxon>
        <taxon>Streptomycetaceae</taxon>
        <taxon>Streptomyces</taxon>
    </lineage>
</organism>
<dbReference type="AlphaFoldDB" id="A0AAU2JYY2"/>
<proteinExistence type="predicted"/>
<feature type="compositionally biased region" description="Basic residues" evidence="1">
    <location>
        <begin position="1"/>
        <end position="11"/>
    </location>
</feature>
<name>A0AAU2JYY2_9ACTN</name>
<evidence type="ECO:0000256" key="1">
    <source>
        <dbReference type="SAM" id="MobiDB-lite"/>
    </source>
</evidence>
<reference evidence="2" key="1">
    <citation type="submission" date="2022-10" db="EMBL/GenBank/DDBJ databases">
        <title>The complete genomes of actinobacterial strains from the NBC collection.</title>
        <authorList>
            <person name="Joergensen T.S."/>
            <person name="Alvarez Arevalo M."/>
            <person name="Sterndorff E.B."/>
            <person name="Faurdal D."/>
            <person name="Vuksanovic O."/>
            <person name="Mourched A.-S."/>
            <person name="Charusanti P."/>
            <person name="Shaw S."/>
            <person name="Blin K."/>
            <person name="Weber T."/>
        </authorList>
    </citation>
    <scope>NUCLEOTIDE SEQUENCE</scope>
    <source>
        <strain evidence="2">NBC_00049</strain>
    </source>
</reference>
<protein>
    <recommendedName>
        <fullName evidence="3">Zeta toxin domain-containing protein</fullName>
    </recommendedName>
</protein>
<sequence>MLPHPPRRPPHPPRAADPQGARPLPGQFVVGTHPQYGYVAAAQGIPHHISHWYLTRLGFQSLHGLHGVYLLPAPTHERPRRTRQAIESLRRSGYKVHADYSLDPANTKPAQTNPVRDPREWYRTGISQAAATTSPQYATQRAWGSRPPQTTPVSPAPSATTQPSRAR</sequence>
<gene>
    <name evidence="2" type="ORF">OG327_31520</name>
</gene>
<feature type="compositionally biased region" description="Low complexity" evidence="1">
    <location>
        <begin position="147"/>
        <end position="167"/>
    </location>
</feature>
<feature type="compositionally biased region" description="Polar residues" evidence="1">
    <location>
        <begin position="125"/>
        <end position="139"/>
    </location>
</feature>
<evidence type="ECO:0000313" key="2">
    <source>
        <dbReference type="EMBL" id="WTU77494.1"/>
    </source>
</evidence>
<accession>A0AAU2JYY2</accession>